<name>A0A5C7F7U7_9BACI</name>
<feature type="domain" description="OmpR/PhoB-type" evidence="10">
    <location>
        <begin position="126"/>
        <end position="226"/>
    </location>
</feature>
<accession>A0A5C7F7U7</accession>
<dbReference type="GO" id="GO:0005829">
    <property type="term" value="C:cytosol"/>
    <property type="evidence" value="ECO:0007669"/>
    <property type="project" value="TreeGrafter"/>
</dbReference>
<comment type="subcellular location">
    <subcellularLocation>
        <location evidence="1">Cytoplasm</location>
    </subcellularLocation>
</comment>
<feature type="DNA-binding region" description="OmpR/PhoB-type" evidence="8">
    <location>
        <begin position="126"/>
        <end position="226"/>
    </location>
</feature>
<keyword evidence="6" id="KW-0804">Transcription</keyword>
<dbReference type="InterPro" id="IPR036388">
    <property type="entry name" value="WH-like_DNA-bd_sf"/>
</dbReference>
<evidence type="ECO:0000313" key="11">
    <source>
        <dbReference type="EMBL" id="WWD80846.1"/>
    </source>
</evidence>
<dbReference type="KEGG" id="ahal:FTX54_004610"/>
<evidence type="ECO:0000256" key="2">
    <source>
        <dbReference type="ARBA" id="ARBA00022553"/>
    </source>
</evidence>
<dbReference type="GO" id="GO:0000976">
    <property type="term" value="F:transcription cis-regulatory region binding"/>
    <property type="evidence" value="ECO:0007669"/>
    <property type="project" value="TreeGrafter"/>
</dbReference>
<dbReference type="PROSITE" id="PS51755">
    <property type="entry name" value="OMPR_PHOB"/>
    <property type="match status" value="1"/>
</dbReference>
<protein>
    <submittedName>
        <fullName evidence="11">Response regulator transcription factor</fullName>
    </submittedName>
</protein>
<evidence type="ECO:0000256" key="3">
    <source>
        <dbReference type="ARBA" id="ARBA00023012"/>
    </source>
</evidence>
<dbReference type="SMART" id="SM00448">
    <property type="entry name" value="REC"/>
    <property type="match status" value="1"/>
</dbReference>
<organism evidence="11 12">
    <name type="scientific">Alkalicoccus halolimnae</name>
    <dbReference type="NCBI Taxonomy" id="1667239"/>
    <lineage>
        <taxon>Bacteria</taxon>
        <taxon>Bacillati</taxon>
        <taxon>Bacillota</taxon>
        <taxon>Bacilli</taxon>
        <taxon>Bacillales</taxon>
        <taxon>Bacillaceae</taxon>
        <taxon>Alkalicoccus</taxon>
    </lineage>
</organism>
<dbReference type="RefSeq" id="WP_147803232.1">
    <property type="nucleotide sequence ID" value="NZ_CP144914.1"/>
</dbReference>
<proteinExistence type="predicted"/>
<keyword evidence="3" id="KW-0902">Two-component regulatory system</keyword>
<evidence type="ECO:0000259" key="9">
    <source>
        <dbReference type="PROSITE" id="PS50110"/>
    </source>
</evidence>
<dbReference type="GO" id="GO:0000156">
    <property type="term" value="F:phosphorelay response regulator activity"/>
    <property type="evidence" value="ECO:0007669"/>
    <property type="project" value="TreeGrafter"/>
</dbReference>
<dbReference type="FunFam" id="3.40.50.2300:FF:000001">
    <property type="entry name" value="DNA-binding response regulator PhoB"/>
    <property type="match status" value="1"/>
</dbReference>
<sequence>MKQLVLVVEDDDMIRNLIKVYLEKEDYEVLLAANGEEGKYLFEKHAPCLVLLDLMLPEINGEELCEWIRSQNRNEVSIIMITAKTSSEQKISGLKMGADDYVSKPFSPQELMARIEAVLRRGGQFCQRIALSGLIIKPRRGEVILDNTVVPMTKYEFSLLYYLMENPGLVLSRDKLLEQIHPNADSEVMDRTIDAHIKKLREKIEKIPSRPERIQTVRGMGYRFVP</sequence>
<keyword evidence="2 7" id="KW-0597">Phosphoprotein</keyword>
<dbReference type="AlphaFoldDB" id="A0A5C7F7U7"/>
<dbReference type="Gene3D" id="3.40.50.2300">
    <property type="match status" value="1"/>
</dbReference>
<dbReference type="Gene3D" id="1.10.10.10">
    <property type="entry name" value="Winged helix-like DNA-binding domain superfamily/Winged helix DNA-binding domain"/>
    <property type="match status" value="1"/>
</dbReference>
<reference evidence="11 12" key="1">
    <citation type="submission" date="2024-01" db="EMBL/GenBank/DDBJ databases">
        <title>Complete Genome Sequence of Alkalicoccus halolimnae BZ-SZ-XJ29T, a Moderately Halophilic Bacterium Isolated from a Salt Lake.</title>
        <authorList>
            <person name="Zhao B."/>
        </authorList>
    </citation>
    <scope>NUCLEOTIDE SEQUENCE [LARGE SCALE GENOMIC DNA]</scope>
    <source>
        <strain evidence="11 12">BZ-SZ-XJ29</strain>
    </source>
</reference>
<dbReference type="InterPro" id="IPR011006">
    <property type="entry name" value="CheY-like_superfamily"/>
</dbReference>
<evidence type="ECO:0000256" key="5">
    <source>
        <dbReference type="ARBA" id="ARBA00023125"/>
    </source>
</evidence>
<feature type="modified residue" description="4-aspartylphosphate" evidence="7">
    <location>
        <position position="53"/>
    </location>
</feature>
<dbReference type="PANTHER" id="PTHR48111:SF73">
    <property type="entry name" value="ALKALINE PHOSPHATASE SYNTHESIS TRANSCRIPTIONAL REGULATORY PROTEIN PHOP"/>
    <property type="match status" value="1"/>
</dbReference>
<dbReference type="InterPro" id="IPR016032">
    <property type="entry name" value="Sig_transdc_resp-reg_C-effctor"/>
</dbReference>
<evidence type="ECO:0000259" key="10">
    <source>
        <dbReference type="PROSITE" id="PS51755"/>
    </source>
</evidence>
<dbReference type="InterPro" id="IPR001867">
    <property type="entry name" value="OmpR/PhoB-type_DNA-bd"/>
</dbReference>
<dbReference type="OrthoDB" id="2578266at2"/>
<dbReference type="GO" id="GO:0032993">
    <property type="term" value="C:protein-DNA complex"/>
    <property type="evidence" value="ECO:0007669"/>
    <property type="project" value="TreeGrafter"/>
</dbReference>
<dbReference type="Pfam" id="PF00072">
    <property type="entry name" value="Response_reg"/>
    <property type="match status" value="1"/>
</dbReference>
<evidence type="ECO:0000256" key="1">
    <source>
        <dbReference type="ARBA" id="ARBA00004496"/>
    </source>
</evidence>
<dbReference type="SMART" id="SM00862">
    <property type="entry name" value="Trans_reg_C"/>
    <property type="match status" value="1"/>
</dbReference>
<evidence type="ECO:0000256" key="7">
    <source>
        <dbReference type="PROSITE-ProRule" id="PRU00169"/>
    </source>
</evidence>
<dbReference type="PROSITE" id="PS50110">
    <property type="entry name" value="RESPONSE_REGULATORY"/>
    <property type="match status" value="1"/>
</dbReference>
<dbReference type="CDD" id="cd00383">
    <property type="entry name" value="trans_reg_C"/>
    <property type="match status" value="1"/>
</dbReference>
<gene>
    <name evidence="11" type="ORF">FTX54_004610</name>
</gene>
<keyword evidence="4" id="KW-0805">Transcription regulation</keyword>
<evidence type="ECO:0000256" key="8">
    <source>
        <dbReference type="PROSITE-ProRule" id="PRU01091"/>
    </source>
</evidence>
<dbReference type="InterPro" id="IPR001789">
    <property type="entry name" value="Sig_transdc_resp-reg_receiver"/>
</dbReference>
<dbReference type="PANTHER" id="PTHR48111">
    <property type="entry name" value="REGULATOR OF RPOS"/>
    <property type="match status" value="1"/>
</dbReference>
<keyword evidence="12" id="KW-1185">Reference proteome</keyword>
<dbReference type="InterPro" id="IPR039420">
    <property type="entry name" value="WalR-like"/>
</dbReference>
<dbReference type="Gene3D" id="6.10.250.690">
    <property type="match status" value="1"/>
</dbReference>
<dbReference type="SUPFAM" id="SSF52172">
    <property type="entry name" value="CheY-like"/>
    <property type="match status" value="1"/>
</dbReference>
<evidence type="ECO:0000256" key="6">
    <source>
        <dbReference type="ARBA" id="ARBA00023163"/>
    </source>
</evidence>
<keyword evidence="5 8" id="KW-0238">DNA-binding</keyword>
<dbReference type="CDD" id="cd17574">
    <property type="entry name" value="REC_OmpR"/>
    <property type="match status" value="1"/>
</dbReference>
<evidence type="ECO:0000313" key="12">
    <source>
        <dbReference type="Proteomes" id="UP000321816"/>
    </source>
</evidence>
<feature type="domain" description="Response regulatory" evidence="9">
    <location>
        <begin position="4"/>
        <end position="119"/>
    </location>
</feature>
<dbReference type="EMBL" id="CP144914">
    <property type="protein sequence ID" value="WWD80846.1"/>
    <property type="molecule type" value="Genomic_DNA"/>
</dbReference>
<evidence type="ECO:0000256" key="4">
    <source>
        <dbReference type="ARBA" id="ARBA00023015"/>
    </source>
</evidence>
<dbReference type="SUPFAM" id="SSF46894">
    <property type="entry name" value="C-terminal effector domain of the bipartite response regulators"/>
    <property type="match status" value="1"/>
</dbReference>
<dbReference type="Proteomes" id="UP000321816">
    <property type="component" value="Chromosome"/>
</dbReference>
<dbReference type="Pfam" id="PF00486">
    <property type="entry name" value="Trans_reg_C"/>
    <property type="match status" value="1"/>
</dbReference>
<dbReference type="GO" id="GO:0006355">
    <property type="term" value="P:regulation of DNA-templated transcription"/>
    <property type="evidence" value="ECO:0007669"/>
    <property type="project" value="InterPro"/>
</dbReference>